<organism evidence="1 2">
    <name type="scientific">Shewanella avicenniae</name>
    <dbReference type="NCBI Taxonomy" id="2814294"/>
    <lineage>
        <taxon>Bacteria</taxon>
        <taxon>Pseudomonadati</taxon>
        <taxon>Pseudomonadota</taxon>
        <taxon>Gammaproteobacteria</taxon>
        <taxon>Alteromonadales</taxon>
        <taxon>Shewanellaceae</taxon>
        <taxon>Shewanella</taxon>
    </lineage>
</organism>
<proteinExistence type="predicted"/>
<protein>
    <submittedName>
        <fullName evidence="1">Uncharacterized protein</fullName>
    </submittedName>
</protein>
<sequence>MNNDLDLQSAIAALDEYGYDKKLSTDLEQARNKPQMMRYLKSMDYSIRRMKILQDAVNSVVEEMEQDLLKQEQVQTFKTKVINLSRELNLSYDEVLRLMTATK</sequence>
<keyword evidence="2" id="KW-1185">Reference proteome</keyword>
<evidence type="ECO:0000313" key="1">
    <source>
        <dbReference type="EMBL" id="QSX35305.1"/>
    </source>
</evidence>
<name>A0ABX7QWF2_9GAMM</name>
<gene>
    <name evidence="1" type="ORF">JYB87_08985</name>
</gene>
<accession>A0ABX7QWF2</accession>
<dbReference type="Proteomes" id="UP000662770">
    <property type="component" value="Chromosome"/>
</dbReference>
<evidence type="ECO:0000313" key="2">
    <source>
        <dbReference type="Proteomes" id="UP000662770"/>
    </source>
</evidence>
<dbReference type="EMBL" id="CP071503">
    <property type="protein sequence ID" value="QSX35305.1"/>
    <property type="molecule type" value="Genomic_DNA"/>
</dbReference>
<reference evidence="1 2" key="1">
    <citation type="submission" date="2021-03" db="EMBL/GenBank/DDBJ databases">
        <title>Novel species identification of genus Shewanella.</title>
        <authorList>
            <person name="Liu G."/>
            <person name="Zhang Q."/>
        </authorList>
    </citation>
    <scope>NUCLEOTIDE SEQUENCE [LARGE SCALE GENOMIC DNA]</scope>
    <source>
        <strain evidence="1 2">FJAT-51800</strain>
    </source>
</reference>
<dbReference type="RefSeq" id="WP_207356499.1">
    <property type="nucleotide sequence ID" value="NZ_CP071503.1"/>
</dbReference>